<dbReference type="PANTHER" id="PTHR43330">
    <property type="entry name" value="METHIONINE AMINOPEPTIDASE"/>
    <property type="match status" value="1"/>
</dbReference>
<dbReference type="EMBL" id="LMWP01000005">
    <property type="protein sequence ID" value="KUN31629.1"/>
    <property type="molecule type" value="Genomic_DNA"/>
</dbReference>
<dbReference type="AlphaFoldDB" id="A0A117QJD3"/>
<keyword evidence="4" id="KW-1185">Reference proteome</keyword>
<name>A0A117QJD3_STRCK</name>
<proteinExistence type="predicted"/>
<reference evidence="3 4" key="1">
    <citation type="submission" date="2015-10" db="EMBL/GenBank/DDBJ databases">
        <title>Draft genome sequence of Streptomyces corchorusii DSM 40340, type strain for the species Streptomyces corchorusii.</title>
        <authorList>
            <person name="Ruckert C."/>
            <person name="Winkler A."/>
            <person name="Kalinowski J."/>
            <person name="Kampfer P."/>
            <person name="Glaeser S."/>
        </authorList>
    </citation>
    <scope>NUCLEOTIDE SEQUENCE [LARGE SCALE GENOMIC DNA]</scope>
    <source>
        <strain evidence="3 4">DSM 40340</strain>
    </source>
</reference>
<evidence type="ECO:0000259" key="2">
    <source>
        <dbReference type="Pfam" id="PF00557"/>
    </source>
</evidence>
<dbReference type="GO" id="GO:0005829">
    <property type="term" value="C:cytosol"/>
    <property type="evidence" value="ECO:0007669"/>
    <property type="project" value="TreeGrafter"/>
</dbReference>
<evidence type="ECO:0000256" key="1">
    <source>
        <dbReference type="SAM" id="MobiDB-lite"/>
    </source>
</evidence>
<dbReference type="Gene3D" id="3.90.230.10">
    <property type="entry name" value="Creatinase/methionine aminopeptidase superfamily"/>
    <property type="match status" value="1"/>
</dbReference>
<evidence type="ECO:0000313" key="4">
    <source>
        <dbReference type="Proteomes" id="UP000053398"/>
    </source>
</evidence>
<sequence>MAREVLRAAGATSSFLGYRPPSPRGPPVPRGPPLTETAVRAPTAGIEAAAGNHVGALAHAVGRVCRTAGHGIPDGFGGHGVGRRTHEDPEAPHEGRPGHGLPLGPGRVLAVEPPAVEPMVTGSGEDACHAAADGWTPRTNDGSRAARVERTLAVTENGPGS</sequence>
<organism evidence="3 4">
    <name type="scientific">Streptomyces corchorusii</name>
    <name type="common">Streptomyces chibaensis</name>
    <dbReference type="NCBI Taxonomy" id="1903"/>
    <lineage>
        <taxon>Bacteria</taxon>
        <taxon>Bacillati</taxon>
        <taxon>Actinomycetota</taxon>
        <taxon>Actinomycetes</taxon>
        <taxon>Kitasatosporales</taxon>
        <taxon>Streptomycetaceae</taxon>
        <taxon>Streptomyces</taxon>
    </lineage>
</organism>
<comment type="caution">
    <text evidence="3">The sequence shown here is derived from an EMBL/GenBank/DDBJ whole genome shotgun (WGS) entry which is preliminary data.</text>
</comment>
<dbReference type="PANTHER" id="PTHR43330:SF27">
    <property type="entry name" value="METHIONINE AMINOPEPTIDASE"/>
    <property type="match status" value="1"/>
</dbReference>
<dbReference type="Proteomes" id="UP000053398">
    <property type="component" value="Unassembled WGS sequence"/>
</dbReference>
<feature type="domain" description="Peptidase M24" evidence="2">
    <location>
        <begin position="36"/>
        <end position="156"/>
    </location>
</feature>
<feature type="region of interest" description="Disordered" evidence="1">
    <location>
        <begin position="72"/>
        <end position="146"/>
    </location>
</feature>
<evidence type="ECO:0000313" key="3">
    <source>
        <dbReference type="EMBL" id="KUN31629.1"/>
    </source>
</evidence>
<feature type="region of interest" description="Disordered" evidence="1">
    <location>
        <begin position="1"/>
        <end position="36"/>
    </location>
</feature>
<accession>A0A117QJD3</accession>
<dbReference type="InterPro" id="IPR000994">
    <property type="entry name" value="Pept_M24"/>
</dbReference>
<dbReference type="Pfam" id="PF00557">
    <property type="entry name" value="Peptidase_M24"/>
    <property type="match status" value="1"/>
</dbReference>
<dbReference type="SUPFAM" id="SSF55920">
    <property type="entry name" value="Creatinase/aminopeptidase"/>
    <property type="match status" value="1"/>
</dbReference>
<feature type="compositionally biased region" description="Pro residues" evidence="1">
    <location>
        <begin position="20"/>
        <end position="32"/>
    </location>
</feature>
<dbReference type="GO" id="GO:0070006">
    <property type="term" value="F:metalloaminopeptidase activity"/>
    <property type="evidence" value="ECO:0007669"/>
    <property type="project" value="TreeGrafter"/>
</dbReference>
<dbReference type="InterPro" id="IPR036005">
    <property type="entry name" value="Creatinase/aminopeptidase-like"/>
</dbReference>
<feature type="compositionally biased region" description="Basic and acidic residues" evidence="1">
    <location>
        <begin position="84"/>
        <end position="97"/>
    </location>
</feature>
<protein>
    <recommendedName>
        <fullName evidence="2">Peptidase M24 domain-containing protein</fullName>
    </recommendedName>
</protein>
<gene>
    <name evidence="3" type="ORF">AQJ11_05425</name>
</gene>